<sequence length="74" mass="7932">MDIIVAFSAGLLSFLPPCVLPLIPIYLSHLVGTSVAEHQSHQASMKLLLKAGFLPDSRRFLCCLGFQSALSASC</sequence>
<gene>
    <name evidence="1" type="ORF">I8J30_27625</name>
</gene>
<name>A0ABS5CKT7_9BACL</name>
<protein>
    <recommendedName>
        <fullName evidence="3">Cytochrome C biogenesis protein transmembrane domain-containing protein</fullName>
    </recommendedName>
</protein>
<evidence type="ECO:0000313" key="2">
    <source>
        <dbReference type="Proteomes" id="UP000673394"/>
    </source>
</evidence>
<evidence type="ECO:0000313" key="1">
    <source>
        <dbReference type="EMBL" id="MBP3966482.1"/>
    </source>
</evidence>
<dbReference type="EMBL" id="JAGKSP010000018">
    <property type="protein sequence ID" value="MBP3966482.1"/>
    <property type="molecule type" value="Genomic_DNA"/>
</dbReference>
<accession>A0ABS5CKT7</accession>
<comment type="caution">
    <text evidence="1">The sequence shown here is derived from an EMBL/GenBank/DDBJ whole genome shotgun (WGS) entry which is preliminary data.</text>
</comment>
<keyword evidence="2" id="KW-1185">Reference proteome</keyword>
<reference evidence="1 2" key="1">
    <citation type="submission" date="2021-04" db="EMBL/GenBank/DDBJ databases">
        <title>Paenibacillus sp. DLE-14 whole genome sequence.</title>
        <authorList>
            <person name="Ham Y.J."/>
        </authorList>
    </citation>
    <scope>NUCLEOTIDE SEQUENCE [LARGE SCALE GENOMIC DNA]</scope>
    <source>
        <strain evidence="1 2">DLE-14</strain>
    </source>
</reference>
<proteinExistence type="predicted"/>
<dbReference type="Proteomes" id="UP000673394">
    <property type="component" value="Unassembled WGS sequence"/>
</dbReference>
<dbReference type="RefSeq" id="WP_210663695.1">
    <property type="nucleotide sequence ID" value="NZ_JAGKSP010000018.1"/>
</dbReference>
<evidence type="ECO:0008006" key="3">
    <source>
        <dbReference type="Google" id="ProtNLM"/>
    </source>
</evidence>
<organism evidence="1 2">
    <name type="scientific">Paenibacillus lignilyticus</name>
    <dbReference type="NCBI Taxonomy" id="1172615"/>
    <lineage>
        <taxon>Bacteria</taxon>
        <taxon>Bacillati</taxon>
        <taxon>Bacillota</taxon>
        <taxon>Bacilli</taxon>
        <taxon>Bacillales</taxon>
        <taxon>Paenibacillaceae</taxon>
        <taxon>Paenibacillus</taxon>
    </lineage>
</organism>